<proteinExistence type="predicted"/>
<evidence type="ECO:0000256" key="5">
    <source>
        <dbReference type="PROSITE-ProRule" id="PRU00076"/>
    </source>
</evidence>
<dbReference type="Pfam" id="PF00008">
    <property type="entry name" value="EGF"/>
    <property type="match status" value="1"/>
</dbReference>
<evidence type="ECO:0000259" key="10">
    <source>
        <dbReference type="PROSITE" id="PS51406"/>
    </source>
</evidence>
<dbReference type="SMART" id="SM00216">
    <property type="entry name" value="VWD"/>
    <property type="match status" value="1"/>
</dbReference>
<dbReference type="InterPro" id="IPR014716">
    <property type="entry name" value="Fibrinogen_a/b/g_C_1"/>
</dbReference>
<dbReference type="InterPro" id="IPR002181">
    <property type="entry name" value="Fibrinogen_a/b/g_C_dom"/>
</dbReference>
<dbReference type="NCBIfam" id="NF040941">
    <property type="entry name" value="GGGWT_bact"/>
    <property type="match status" value="1"/>
</dbReference>
<feature type="domain" description="EGF-like" evidence="8">
    <location>
        <begin position="108"/>
        <end position="146"/>
    </location>
</feature>
<evidence type="ECO:0000259" key="8">
    <source>
        <dbReference type="PROSITE" id="PS50026"/>
    </source>
</evidence>
<accession>A0A8S1GVT3</accession>
<comment type="caution">
    <text evidence="5">Lacks conserved residue(s) required for the propagation of feature annotation.</text>
</comment>
<dbReference type="SMART" id="SM00181">
    <property type="entry name" value="EGF"/>
    <property type="match status" value="4"/>
</dbReference>
<keyword evidence="3" id="KW-0722">Serine protease inhibitor</keyword>
<feature type="domain" description="EGF-like" evidence="8">
    <location>
        <begin position="610"/>
        <end position="650"/>
    </location>
</feature>
<evidence type="ECO:0000313" key="12">
    <source>
        <dbReference type="Proteomes" id="UP000835052"/>
    </source>
</evidence>
<dbReference type="Pfam" id="PF07645">
    <property type="entry name" value="EGF_CA"/>
    <property type="match status" value="1"/>
</dbReference>
<dbReference type="PANTHER" id="PTHR46160">
    <property type="entry name" value="ALPHA-TECTORIN-RELATED"/>
    <property type="match status" value="1"/>
</dbReference>
<dbReference type="InterPro" id="IPR002919">
    <property type="entry name" value="TIL_dom"/>
</dbReference>
<sequence>MRPSIALLLCAGCAVVLTQTCNDLSCMDKSVLIEHLEQLREENDMLRRISGSGPVSLAKETKKPSRSIDSTRNTEKKRYAETSTTLNPSTGTPLYNPGTTSSPAPTCSICASQPCLNGGTCYVDVLAPWTNYTCQCPSNRNGKNCENLLSCSPFPCGVNADCAVGNNQLMCVCRPGYSGNPYEGCRQSTKQACVNADPSILTFDHMWVRYQGTCPIVFSKPCTSLSNGYENYEVRIRNQLTSAYSRASYVVEVEVDFYGQTVHLDSRSMKVYFNGFEISTPYSWPSIESRKISIAFTSGRFTVQNDQNILVRFGFNDLCLEVPNNASFTGANTLCGPAGNIDGTTSDDIKFINGTTAISSQFVYAIDTWATANFAPVFPYPGACVLGKTLVNGNTTNCNVNQTAQICAPIQDAAKGLGMFGMCQGLPYDEIMNYYTNCVNDLCIDVNLKCHSFEDFVSNCQLELPNVDVGNWRDGDEANCPLTCPYHSHYSSCKSSCPSTCADYSDHNCDRGCTEGCTCDPGYVVDTTDISSLHCIVVENCGCLDEHGSPHKADEPWLTNACTTWNDCVNGTQVTDVNECGQYASCGVLDGEMACVCRNGFQGDGYNCSDIDECADSSVCGQDQDHGVCVNSIGSYHCNCNTYWEGSNCQSYLPQRHCADLQIFHGQFENGVYDILPPGANQTSRVYCDFQTDGGGYTLMSGAVSSETLMSGKSLNEYRRGFGDPLSQSVWIGLDNLLQITQEHSTSLKLNLLQCGRGSRAPRFTTCTYPVFWLDNSRTYNVWIPHECVGNETDYSFYDGWVRWNKTEAGPPFSAFDSSNSYGSKCSNQSQNTGWWYYQDINDCGPADLNGVRTNCQTISNGGPTINSYLKWNDNPLEQVSMWLRPQDFPDYDPVGRATTAYTESTTSSGTTPGWWDYSTTGGTQRATPTTNWWDYSTTGGTQRATPTTNWWDYSTTGGTQRATTTTYWWDYSTTDGTQKATTNLATTDYPNTAQTFFPQDATANKIVPSKRLWVPIEPKAEDLPAVLVSLMEHTSHLENLRKGHKKQRRTPAKPFVNKKQ</sequence>
<feature type="disulfide bond" evidence="5">
    <location>
        <begin position="640"/>
        <end position="649"/>
    </location>
</feature>
<dbReference type="SUPFAM" id="SSF57196">
    <property type="entry name" value="EGF/Laminin"/>
    <property type="match status" value="1"/>
</dbReference>
<reference evidence="11" key="1">
    <citation type="submission" date="2020-10" db="EMBL/GenBank/DDBJ databases">
        <authorList>
            <person name="Kikuchi T."/>
        </authorList>
    </citation>
    <scope>NUCLEOTIDE SEQUENCE</scope>
    <source>
        <strain evidence="11">NKZ352</strain>
    </source>
</reference>
<dbReference type="AlphaFoldDB" id="A0A8S1GVT3"/>
<dbReference type="PANTHER" id="PTHR46160:SF9">
    <property type="entry name" value="PROTEIN PRY2-RELATED"/>
    <property type="match status" value="1"/>
</dbReference>
<evidence type="ECO:0000313" key="11">
    <source>
        <dbReference type="EMBL" id="CAD6187399.1"/>
    </source>
</evidence>
<dbReference type="SUPFAM" id="SSF56496">
    <property type="entry name" value="Fibrinogen C-terminal domain-like"/>
    <property type="match status" value="1"/>
</dbReference>
<evidence type="ECO:0000256" key="4">
    <source>
        <dbReference type="ARBA" id="ARBA00023157"/>
    </source>
</evidence>
<feature type="chain" id="PRO_5035931290" evidence="7">
    <location>
        <begin position="19"/>
        <end position="1061"/>
    </location>
</feature>
<keyword evidence="12" id="KW-1185">Reference proteome</keyword>
<dbReference type="Pfam" id="PF00147">
    <property type="entry name" value="Fibrinogen_C"/>
    <property type="match status" value="1"/>
</dbReference>
<dbReference type="InterPro" id="IPR036056">
    <property type="entry name" value="Fibrinogen-like_C"/>
</dbReference>
<dbReference type="Gene3D" id="2.10.25.10">
    <property type="entry name" value="Laminin"/>
    <property type="match status" value="4"/>
</dbReference>
<dbReference type="PROSITE" id="PS51406">
    <property type="entry name" value="FIBRINOGEN_C_2"/>
    <property type="match status" value="1"/>
</dbReference>
<dbReference type="PROSITE" id="PS01186">
    <property type="entry name" value="EGF_2"/>
    <property type="match status" value="2"/>
</dbReference>
<dbReference type="CDD" id="cd00054">
    <property type="entry name" value="EGF_CA"/>
    <property type="match status" value="1"/>
</dbReference>
<dbReference type="InterPro" id="IPR000742">
    <property type="entry name" value="EGF"/>
</dbReference>
<dbReference type="PROSITE" id="PS50026">
    <property type="entry name" value="EGF_3"/>
    <property type="match status" value="3"/>
</dbReference>
<evidence type="ECO:0000256" key="6">
    <source>
        <dbReference type="SAM" id="MobiDB-lite"/>
    </source>
</evidence>
<feature type="disulfide bond" evidence="5">
    <location>
        <begin position="136"/>
        <end position="145"/>
    </location>
</feature>
<feature type="compositionally biased region" description="Basic residues" evidence="6">
    <location>
        <begin position="1043"/>
        <end position="1061"/>
    </location>
</feature>
<dbReference type="SMART" id="SM00179">
    <property type="entry name" value="EGF_CA"/>
    <property type="match status" value="1"/>
</dbReference>
<dbReference type="Gene3D" id="3.90.215.10">
    <property type="entry name" value="Gamma Fibrinogen, chain A, domain 1"/>
    <property type="match status" value="1"/>
</dbReference>
<comment type="caution">
    <text evidence="11">The sequence shown here is derived from an EMBL/GenBank/DDBJ whole genome shotgun (WGS) entry which is preliminary data.</text>
</comment>
<dbReference type="OrthoDB" id="5874307at2759"/>
<gene>
    <name evidence="11" type="ORF">CAUJ_LOCUS3318</name>
</gene>
<protein>
    <submittedName>
        <fullName evidence="11">Uncharacterized protein</fullName>
    </submittedName>
</protein>
<keyword evidence="4 5" id="KW-1015">Disulfide bond</keyword>
<evidence type="ECO:0000256" key="3">
    <source>
        <dbReference type="ARBA" id="ARBA00022900"/>
    </source>
</evidence>
<feature type="domain" description="VWFD" evidence="9">
    <location>
        <begin position="190"/>
        <end position="385"/>
    </location>
</feature>
<dbReference type="SMART" id="SM00186">
    <property type="entry name" value="FBG"/>
    <property type="match status" value="1"/>
</dbReference>
<dbReference type="Pfam" id="PF01826">
    <property type="entry name" value="TIL"/>
    <property type="match status" value="1"/>
</dbReference>
<dbReference type="PROSITE" id="PS00010">
    <property type="entry name" value="ASX_HYDROXYL"/>
    <property type="match status" value="1"/>
</dbReference>
<dbReference type="Proteomes" id="UP000835052">
    <property type="component" value="Unassembled WGS sequence"/>
</dbReference>
<organism evidence="11 12">
    <name type="scientific">Caenorhabditis auriculariae</name>
    <dbReference type="NCBI Taxonomy" id="2777116"/>
    <lineage>
        <taxon>Eukaryota</taxon>
        <taxon>Metazoa</taxon>
        <taxon>Ecdysozoa</taxon>
        <taxon>Nematoda</taxon>
        <taxon>Chromadorea</taxon>
        <taxon>Rhabditida</taxon>
        <taxon>Rhabditina</taxon>
        <taxon>Rhabditomorpha</taxon>
        <taxon>Rhabditoidea</taxon>
        <taxon>Rhabditidae</taxon>
        <taxon>Peloderinae</taxon>
        <taxon>Caenorhabditis</taxon>
    </lineage>
</organism>
<feature type="signal peptide" evidence="7">
    <location>
        <begin position="1"/>
        <end position="18"/>
    </location>
</feature>
<dbReference type="CDD" id="cd19941">
    <property type="entry name" value="TIL"/>
    <property type="match status" value="1"/>
</dbReference>
<dbReference type="EMBL" id="CAJGYM010000006">
    <property type="protein sequence ID" value="CAD6187399.1"/>
    <property type="molecule type" value="Genomic_DNA"/>
</dbReference>
<dbReference type="InterPro" id="IPR001881">
    <property type="entry name" value="EGF-like_Ca-bd_dom"/>
</dbReference>
<keyword evidence="1 5" id="KW-0245">EGF-like domain</keyword>
<dbReference type="GO" id="GO:0005509">
    <property type="term" value="F:calcium ion binding"/>
    <property type="evidence" value="ECO:0007669"/>
    <property type="project" value="InterPro"/>
</dbReference>
<dbReference type="PROSITE" id="PS00022">
    <property type="entry name" value="EGF_1"/>
    <property type="match status" value="2"/>
</dbReference>
<evidence type="ECO:0000259" key="9">
    <source>
        <dbReference type="PROSITE" id="PS51233"/>
    </source>
</evidence>
<name>A0A8S1GVT3_9PELO</name>
<evidence type="ECO:0000256" key="7">
    <source>
        <dbReference type="SAM" id="SignalP"/>
    </source>
</evidence>
<dbReference type="InterPro" id="IPR049883">
    <property type="entry name" value="NOTCH1_EGF-like"/>
</dbReference>
<feature type="compositionally biased region" description="Polar residues" evidence="6">
    <location>
        <begin position="81"/>
        <end position="97"/>
    </location>
</feature>
<feature type="region of interest" description="Disordered" evidence="6">
    <location>
        <begin position="1039"/>
        <end position="1061"/>
    </location>
</feature>
<dbReference type="InterPro" id="IPR036084">
    <property type="entry name" value="Ser_inhib-like_sf"/>
</dbReference>
<feature type="domain" description="Fibrinogen C-terminal" evidence="10">
    <location>
        <begin position="649"/>
        <end position="852"/>
    </location>
</feature>
<dbReference type="InterPro" id="IPR001846">
    <property type="entry name" value="VWF_type-D"/>
</dbReference>
<evidence type="ECO:0000256" key="2">
    <source>
        <dbReference type="ARBA" id="ARBA00022729"/>
    </source>
</evidence>
<evidence type="ECO:0000256" key="1">
    <source>
        <dbReference type="ARBA" id="ARBA00022536"/>
    </source>
</evidence>
<dbReference type="Pfam" id="PF00094">
    <property type="entry name" value="VWD"/>
    <property type="match status" value="1"/>
</dbReference>
<keyword evidence="2 7" id="KW-0732">Signal</keyword>
<dbReference type="GO" id="GO:0004867">
    <property type="term" value="F:serine-type endopeptidase inhibitor activity"/>
    <property type="evidence" value="ECO:0007669"/>
    <property type="project" value="UniProtKB-KW"/>
</dbReference>
<feature type="domain" description="EGF-like" evidence="8">
    <location>
        <begin position="147"/>
        <end position="186"/>
    </location>
</feature>
<feature type="region of interest" description="Disordered" evidence="6">
    <location>
        <begin position="50"/>
        <end position="97"/>
    </location>
</feature>
<dbReference type="PROSITE" id="PS51233">
    <property type="entry name" value="VWFD"/>
    <property type="match status" value="1"/>
</dbReference>
<keyword evidence="3" id="KW-0646">Protease inhibitor</keyword>
<dbReference type="InterPro" id="IPR052749">
    <property type="entry name" value="Alpha-tectorin"/>
</dbReference>
<dbReference type="InterPro" id="IPR000152">
    <property type="entry name" value="EGF-type_Asp/Asn_hydroxyl_site"/>
</dbReference>
<dbReference type="SUPFAM" id="SSF57567">
    <property type="entry name" value="Serine protease inhibitors"/>
    <property type="match status" value="1"/>
</dbReference>